<accession>A0AAV3AU35</accession>
<dbReference type="PROSITE" id="PS50192">
    <property type="entry name" value="T_SNARE"/>
    <property type="match status" value="1"/>
</dbReference>
<name>A0AAV3AU35_PYXAD</name>
<protein>
    <recommendedName>
        <fullName evidence="2">t-SNARE coiled-coil homology domain-containing protein</fullName>
    </recommendedName>
</protein>
<organism evidence="3 4">
    <name type="scientific">Pyxicephalus adspersus</name>
    <name type="common">African bullfrog</name>
    <dbReference type="NCBI Taxonomy" id="30357"/>
    <lineage>
        <taxon>Eukaryota</taxon>
        <taxon>Metazoa</taxon>
        <taxon>Chordata</taxon>
        <taxon>Craniata</taxon>
        <taxon>Vertebrata</taxon>
        <taxon>Euteleostomi</taxon>
        <taxon>Amphibia</taxon>
        <taxon>Batrachia</taxon>
        <taxon>Anura</taxon>
        <taxon>Neobatrachia</taxon>
        <taxon>Ranoidea</taxon>
        <taxon>Pyxicephalidae</taxon>
        <taxon>Pyxicephalinae</taxon>
        <taxon>Pyxicephalus</taxon>
    </lineage>
</organism>
<dbReference type="AlphaFoldDB" id="A0AAV3AU35"/>
<evidence type="ECO:0000313" key="3">
    <source>
        <dbReference type="EMBL" id="DBA27647.1"/>
    </source>
</evidence>
<dbReference type="Proteomes" id="UP001181693">
    <property type="component" value="Unassembled WGS sequence"/>
</dbReference>
<dbReference type="SUPFAM" id="SSF58038">
    <property type="entry name" value="SNARE fusion complex"/>
    <property type="match status" value="1"/>
</dbReference>
<keyword evidence="1" id="KW-0175">Coiled coil</keyword>
<evidence type="ECO:0000259" key="2">
    <source>
        <dbReference type="PROSITE" id="PS50192"/>
    </source>
</evidence>
<comment type="caution">
    <text evidence="3">The sequence shown here is derived from an EMBL/GenBank/DDBJ whole genome shotgun (WGS) entry which is preliminary data.</text>
</comment>
<dbReference type="InterPro" id="IPR000727">
    <property type="entry name" value="T_SNARE_dom"/>
</dbReference>
<reference evidence="3" key="1">
    <citation type="thesis" date="2020" institute="ProQuest LLC" country="789 East Eisenhower Parkway, Ann Arbor, MI, USA">
        <title>Comparative Genomics and Chromosome Evolution.</title>
        <authorList>
            <person name="Mudd A.B."/>
        </authorList>
    </citation>
    <scope>NUCLEOTIDE SEQUENCE</scope>
    <source>
        <strain evidence="3">1538</strain>
        <tissue evidence="3">Blood</tissue>
    </source>
</reference>
<proteinExistence type="predicted"/>
<evidence type="ECO:0000313" key="4">
    <source>
        <dbReference type="Proteomes" id="UP001181693"/>
    </source>
</evidence>
<keyword evidence="4" id="KW-1185">Reference proteome</keyword>
<dbReference type="Gene3D" id="1.20.5.110">
    <property type="match status" value="1"/>
</dbReference>
<sequence length="189" mass="21939">MAPDPWLSIYDDTYHLAQEIAEKIHERERYLRNGQNPARITVTIRSFMKKLNERISQLRDSLLRSVSTRQITQLEGDRRQHLLDELWTKERQFQMSLSSGEAEPDLIRSSLMSGGASGTPNYNPWVMEEPEETRHLSNRELKQQQQQMISEQDAGLDALANILARQKQMGYDIGNELDEQNEPILHVAH</sequence>
<feature type="domain" description="T-SNARE coiled-coil homology" evidence="2">
    <location>
        <begin position="146"/>
        <end position="189"/>
    </location>
</feature>
<gene>
    <name evidence="3" type="ORF">GDO54_008116</name>
</gene>
<dbReference type="EMBL" id="DYDO01000003">
    <property type="protein sequence ID" value="DBA27647.1"/>
    <property type="molecule type" value="Genomic_DNA"/>
</dbReference>
<evidence type="ECO:0000256" key="1">
    <source>
        <dbReference type="ARBA" id="ARBA00023054"/>
    </source>
</evidence>